<comment type="caution">
    <text evidence="1">The sequence shown here is derived from an EMBL/GenBank/DDBJ whole genome shotgun (WGS) entry which is preliminary data.</text>
</comment>
<dbReference type="EMBL" id="AATQ01000001">
    <property type="protein sequence ID" value="EAU48724.1"/>
    <property type="molecule type" value="Genomic_DNA"/>
</dbReference>
<accession>Q0FW28</accession>
<name>Q0FW28_SALBH</name>
<evidence type="ECO:0000313" key="2">
    <source>
        <dbReference type="Proteomes" id="UP000006230"/>
    </source>
</evidence>
<dbReference type="STRING" id="314265.R2601_04088"/>
<evidence type="ECO:0000313" key="1">
    <source>
        <dbReference type="EMBL" id="EAU48724.1"/>
    </source>
</evidence>
<reference evidence="1 2" key="1">
    <citation type="journal article" date="2010" name="J. Bacteriol.">
        <title>Genome sequences of Pelagibaca bermudensis HTCC2601T and Maritimibacter alkaliphilus HTCC2654T, the type strains of two marine Roseobacter genera.</title>
        <authorList>
            <person name="Thrash J.C."/>
            <person name="Cho J.C."/>
            <person name="Ferriera S."/>
            <person name="Johnson J."/>
            <person name="Vergin K.L."/>
            <person name="Giovannoni S.J."/>
        </authorList>
    </citation>
    <scope>NUCLEOTIDE SEQUENCE [LARGE SCALE GENOMIC DNA]</scope>
    <source>
        <strain evidence="2">DSM 26914 / JCM 13377 / KCTC 12554 / HTCC2601</strain>
    </source>
</reference>
<protein>
    <submittedName>
        <fullName evidence="1">Uncharacterized protein</fullName>
    </submittedName>
</protein>
<dbReference type="Proteomes" id="UP000006230">
    <property type="component" value="Unassembled WGS sequence"/>
</dbReference>
<proteinExistence type="predicted"/>
<dbReference type="HOGENOM" id="CLU_3120883_0_0_5"/>
<keyword evidence="2" id="KW-1185">Reference proteome</keyword>
<dbReference type="AlphaFoldDB" id="Q0FW28"/>
<gene>
    <name evidence="1" type="ORF">R2601_04088</name>
</gene>
<sequence length="50" mass="5094">MPLAAIGPAPPVPWSAAGPGPACLRARLRAREDRRTLADARISESGGDAA</sequence>
<organism evidence="1 2">
    <name type="scientific">Salipiger bermudensis (strain DSM 26914 / JCM 13377 / KCTC 12554 / HTCC2601)</name>
    <name type="common">Pelagibaca bermudensis</name>
    <dbReference type="NCBI Taxonomy" id="314265"/>
    <lineage>
        <taxon>Bacteria</taxon>
        <taxon>Pseudomonadati</taxon>
        <taxon>Pseudomonadota</taxon>
        <taxon>Alphaproteobacteria</taxon>
        <taxon>Rhodobacterales</taxon>
        <taxon>Roseobacteraceae</taxon>
        <taxon>Salipiger</taxon>
    </lineage>
</organism>